<name>A0A9P7Y8R0_9HELO</name>
<comment type="caution">
    <text evidence="2">The sequence shown here is derived from an EMBL/GenBank/DDBJ whole genome shotgun (WGS) entry which is preliminary data.</text>
</comment>
<dbReference type="AlphaFoldDB" id="A0A9P7Y8R0"/>
<sequence>MYCIPFIAKRQIELVGSVGPFAKSFHRCPCCMFSASFSARTCRRSACLESAIVLGASLILHASESAFYYVLDRAIVHKKNICIEMVRTMLFAVFPVLEFIAWIICRSQQRRLLARLTIA</sequence>
<organism evidence="2 3">
    <name type="scientific">Amylocarpus encephaloides</name>
    <dbReference type="NCBI Taxonomy" id="45428"/>
    <lineage>
        <taxon>Eukaryota</taxon>
        <taxon>Fungi</taxon>
        <taxon>Dikarya</taxon>
        <taxon>Ascomycota</taxon>
        <taxon>Pezizomycotina</taxon>
        <taxon>Leotiomycetes</taxon>
        <taxon>Helotiales</taxon>
        <taxon>Helotiales incertae sedis</taxon>
        <taxon>Amylocarpus</taxon>
    </lineage>
</organism>
<keyword evidence="1" id="KW-1133">Transmembrane helix</keyword>
<accession>A0A9P7Y8R0</accession>
<keyword evidence="1" id="KW-0472">Membrane</keyword>
<evidence type="ECO:0000313" key="3">
    <source>
        <dbReference type="Proteomes" id="UP000824998"/>
    </source>
</evidence>
<dbReference type="Proteomes" id="UP000824998">
    <property type="component" value="Unassembled WGS sequence"/>
</dbReference>
<gene>
    <name evidence="2" type="ORF">BJ875DRAFT_196870</name>
</gene>
<dbReference type="EMBL" id="MU251769">
    <property type="protein sequence ID" value="KAG9229433.1"/>
    <property type="molecule type" value="Genomic_DNA"/>
</dbReference>
<keyword evidence="3" id="KW-1185">Reference proteome</keyword>
<proteinExistence type="predicted"/>
<protein>
    <submittedName>
        <fullName evidence="2">Uncharacterized protein</fullName>
    </submittedName>
</protein>
<keyword evidence="1" id="KW-0812">Transmembrane</keyword>
<evidence type="ECO:0000313" key="2">
    <source>
        <dbReference type="EMBL" id="KAG9229433.1"/>
    </source>
</evidence>
<feature type="transmembrane region" description="Helical" evidence="1">
    <location>
        <begin position="46"/>
        <end position="69"/>
    </location>
</feature>
<evidence type="ECO:0000256" key="1">
    <source>
        <dbReference type="SAM" id="Phobius"/>
    </source>
</evidence>
<feature type="transmembrane region" description="Helical" evidence="1">
    <location>
        <begin position="89"/>
        <end position="105"/>
    </location>
</feature>
<reference evidence="2" key="1">
    <citation type="journal article" date="2021" name="IMA Fungus">
        <title>Genomic characterization of three marine fungi, including Emericellopsis atlantica sp. nov. with signatures of a generalist lifestyle and marine biomass degradation.</title>
        <authorList>
            <person name="Hagestad O.C."/>
            <person name="Hou L."/>
            <person name="Andersen J.H."/>
            <person name="Hansen E.H."/>
            <person name="Altermark B."/>
            <person name="Li C."/>
            <person name="Kuhnert E."/>
            <person name="Cox R.J."/>
            <person name="Crous P.W."/>
            <person name="Spatafora J.W."/>
            <person name="Lail K."/>
            <person name="Amirebrahimi M."/>
            <person name="Lipzen A."/>
            <person name="Pangilinan J."/>
            <person name="Andreopoulos W."/>
            <person name="Hayes R.D."/>
            <person name="Ng V."/>
            <person name="Grigoriev I.V."/>
            <person name="Jackson S.A."/>
            <person name="Sutton T.D.S."/>
            <person name="Dobson A.D.W."/>
            <person name="Rama T."/>
        </authorList>
    </citation>
    <scope>NUCLEOTIDE SEQUENCE</scope>
    <source>
        <strain evidence="2">TRa018bII</strain>
    </source>
</reference>